<evidence type="ECO:0000313" key="3">
    <source>
        <dbReference type="Proteomes" id="UP001066276"/>
    </source>
</evidence>
<protein>
    <submittedName>
        <fullName evidence="2">Uncharacterized protein</fullName>
    </submittedName>
</protein>
<feature type="compositionally biased region" description="Basic and acidic residues" evidence="1">
    <location>
        <begin position="111"/>
        <end position="124"/>
    </location>
</feature>
<keyword evidence="3" id="KW-1185">Reference proteome</keyword>
<gene>
    <name evidence="2" type="ORF">NDU88_005582</name>
</gene>
<sequence length="141" mass="16331">MSDCLSRFLVALEVCEEDPWNEFKVALVHDSAEPMIRKEEWEVEQEKYKVLQVVVSGSVGNKGEEMELCDHKNYIWLEDSEHVDGKLDVEKEHVEMNDEELTETIAVRQSGKDNIMEKSGEMRNGDNTSNEEVVREELVEQ</sequence>
<name>A0AAV7SM68_PLEWA</name>
<organism evidence="2 3">
    <name type="scientific">Pleurodeles waltl</name>
    <name type="common">Iberian ribbed newt</name>
    <dbReference type="NCBI Taxonomy" id="8319"/>
    <lineage>
        <taxon>Eukaryota</taxon>
        <taxon>Metazoa</taxon>
        <taxon>Chordata</taxon>
        <taxon>Craniata</taxon>
        <taxon>Vertebrata</taxon>
        <taxon>Euteleostomi</taxon>
        <taxon>Amphibia</taxon>
        <taxon>Batrachia</taxon>
        <taxon>Caudata</taxon>
        <taxon>Salamandroidea</taxon>
        <taxon>Salamandridae</taxon>
        <taxon>Pleurodelinae</taxon>
        <taxon>Pleurodeles</taxon>
    </lineage>
</organism>
<feature type="compositionally biased region" description="Basic and acidic residues" evidence="1">
    <location>
        <begin position="132"/>
        <end position="141"/>
    </location>
</feature>
<proteinExistence type="predicted"/>
<feature type="region of interest" description="Disordered" evidence="1">
    <location>
        <begin position="111"/>
        <end position="141"/>
    </location>
</feature>
<reference evidence="2" key="1">
    <citation type="journal article" date="2022" name="bioRxiv">
        <title>Sequencing and chromosome-scale assembly of the giantPleurodeles waltlgenome.</title>
        <authorList>
            <person name="Brown T."/>
            <person name="Elewa A."/>
            <person name="Iarovenko S."/>
            <person name="Subramanian E."/>
            <person name="Araus A.J."/>
            <person name="Petzold A."/>
            <person name="Susuki M."/>
            <person name="Suzuki K.-i.T."/>
            <person name="Hayashi T."/>
            <person name="Toyoda A."/>
            <person name="Oliveira C."/>
            <person name="Osipova E."/>
            <person name="Leigh N.D."/>
            <person name="Simon A."/>
            <person name="Yun M.H."/>
        </authorList>
    </citation>
    <scope>NUCLEOTIDE SEQUENCE</scope>
    <source>
        <strain evidence="2">20211129_DDA</strain>
        <tissue evidence="2">Liver</tissue>
    </source>
</reference>
<accession>A0AAV7SM68</accession>
<evidence type="ECO:0000313" key="2">
    <source>
        <dbReference type="EMBL" id="KAJ1165153.1"/>
    </source>
</evidence>
<comment type="caution">
    <text evidence="2">The sequence shown here is derived from an EMBL/GenBank/DDBJ whole genome shotgun (WGS) entry which is preliminary data.</text>
</comment>
<evidence type="ECO:0000256" key="1">
    <source>
        <dbReference type="SAM" id="MobiDB-lite"/>
    </source>
</evidence>
<dbReference type="AlphaFoldDB" id="A0AAV7SM68"/>
<dbReference type="EMBL" id="JANPWB010000008">
    <property type="protein sequence ID" value="KAJ1165153.1"/>
    <property type="molecule type" value="Genomic_DNA"/>
</dbReference>
<dbReference type="Proteomes" id="UP001066276">
    <property type="component" value="Chromosome 4_2"/>
</dbReference>